<gene>
    <name evidence="2" type="ORF">M9Y10_039715</name>
</gene>
<evidence type="ECO:0000313" key="3">
    <source>
        <dbReference type="Proteomes" id="UP001470230"/>
    </source>
</evidence>
<evidence type="ECO:0000313" key="2">
    <source>
        <dbReference type="EMBL" id="KAK8836372.1"/>
    </source>
</evidence>
<keyword evidence="1" id="KW-1133">Transmembrane helix</keyword>
<keyword evidence="1" id="KW-0472">Membrane</keyword>
<feature type="transmembrane region" description="Helical" evidence="1">
    <location>
        <begin position="266"/>
        <end position="286"/>
    </location>
</feature>
<keyword evidence="1" id="KW-0812">Transmembrane</keyword>
<dbReference type="Proteomes" id="UP001470230">
    <property type="component" value="Unassembled WGS sequence"/>
</dbReference>
<proteinExistence type="predicted"/>
<keyword evidence="3" id="KW-1185">Reference proteome</keyword>
<protein>
    <submittedName>
        <fullName evidence="2">Uncharacterized protein</fullName>
    </submittedName>
</protein>
<sequence length="370" mass="42460">MILLFSFIYGSRSVLSDRLKTAHFVSQPHLTTFFFDDIKNQVKILSRHKTYFFISTPTPERLSYYTDFAINDKSKVRFNKEEKILNENEFFKINDSGSSKTIFKLNSKTMTGNQKKSGKTSSVSFLSFENEDECQNGIEFISSKADLEKAKRMPNKCFYLPPTDCKPAILFTYDHTYKSSLMKRSQAMNFAQMRINKNRISRKMVNEENKVDLKSLYKSKSKSKTFNNKGTETIIGFLQSKTYLDSQNTIKNTYKNSQPISYSTKILATIGTFFVLLCMITFLVSLCTGKQSVEPSDSLDPYQNNTPTGQNAQYPLNAVQSDLSCLRNGVYMDPNAYYPNVVPYQGAKPFDRQMKDNIADGIKNVDFRPY</sequence>
<dbReference type="EMBL" id="JAPFFF010000066">
    <property type="protein sequence ID" value="KAK8836372.1"/>
    <property type="molecule type" value="Genomic_DNA"/>
</dbReference>
<accession>A0ABR2GSL5</accession>
<organism evidence="2 3">
    <name type="scientific">Tritrichomonas musculus</name>
    <dbReference type="NCBI Taxonomy" id="1915356"/>
    <lineage>
        <taxon>Eukaryota</taxon>
        <taxon>Metamonada</taxon>
        <taxon>Parabasalia</taxon>
        <taxon>Tritrichomonadida</taxon>
        <taxon>Tritrichomonadidae</taxon>
        <taxon>Tritrichomonas</taxon>
    </lineage>
</organism>
<evidence type="ECO:0000256" key="1">
    <source>
        <dbReference type="SAM" id="Phobius"/>
    </source>
</evidence>
<name>A0ABR2GSL5_9EUKA</name>
<reference evidence="2 3" key="1">
    <citation type="submission" date="2024-04" db="EMBL/GenBank/DDBJ databases">
        <title>Tritrichomonas musculus Genome.</title>
        <authorList>
            <person name="Alves-Ferreira E."/>
            <person name="Grigg M."/>
            <person name="Lorenzi H."/>
            <person name="Galac M."/>
        </authorList>
    </citation>
    <scope>NUCLEOTIDE SEQUENCE [LARGE SCALE GENOMIC DNA]</scope>
    <source>
        <strain evidence="2 3">EAF2021</strain>
    </source>
</reference>
<comment type="caution">
    <text evidence="2">The sequence shown here is derived from an EMBL/GenBank/DDBJ whole genome shotgun (WGS) entry which is preliminary data.</text>
</comment>